<comment type="caution">
    <text evidence="3">The sequence shown here is derived from an EMBL/GenBank/DDBJ whole genome shotgun (WGS) entry which is preliminary data.</text>
</comment>
<keyword evidence="4" id="KW-1185">Reference proteome</keyword>
<evidence type="ECO:0000313" key="3">
    <source>
        <dbReference type="EMBL" id="KKK13909.1"/>
    </source>
</evidence>
<accession>A0A0F8U2E7</accession>
<feature type="region of interest" description="Disordered" evidence="1">
    <location>
        <begin position="90"/>
        <end position="138"/>
    </location>
</feature>
<evidence type="ECO:0000256" key="1">
    <source>
        <dbReference type="SAM" id="MobiDB-lite"/>
    </source>
</evidence>
<feature type="chain" id="PRO_5002528829" description="GPI anchored cell wall protein" evidence="2">
    <location>
        <begin position="24"/>
        <end position="162"/>
    </location>
</feature>
<feature type="signal peptide" evidence="2">
    <location>
        <begin position="1"/>
        <end position="23"/>
    </location>
</feature>
<sequence>MFFTKSSLLVALFALSNLVVATGTPSCLLSAVGAQSDPANLKAVCVTNGDAVQSRIHDLCGSDAQDALEYFQSTCSTGGYKIAIKSTSTSASSNSTSTTDSGSSTSTGFTTTTASASSSTSASGIVSTTPTASQTHSSASSDKQVSAAAFAAVVFLGFAATL</sequence>
<dbReference type="OrthoDB" id="4776947at2759"/>
<gene>
    <name evidence="3" type="ORF">AOCH_003686</name>
</gene>
<protein>
    <recommendedName>
        <fullName evidence="5">GPI anchored cell wall protein</fullName>
    </recommendedName>
</protein>
<dbReference type="VEuPathDB" id="FungiDB:P175DRAFT_0561043"/>
<dbReference type="EMBL" id="JYKN01003137">
    <property type="protein sequence ID" value="KKK13909.1"/>
    <property type="molecule type" value="Genomic_DNA"/>
</dbReference>
<name>A0A0F8U2E7_9EURO</name>
<proteinExistence type="predicted"/>
<evidence type="ECO:0000313" key="4">
    <source>
        <dbReference type="Proteomes" id="UP000034947"/>
    </source>
</evidence>
<feature type="compositionally biased region" description="Low complexity" evidence="1">
    <location>
        <begin position="90"/>
        <end position="129"/>
    </location>
</feature>
<evidence type="ECO:0000256" key="2">
    <source>
        <dbReference type="SAM" id="SignalP"/>
    </source>
</evidence>
<dbReference type="AlphaFoldDB" id="A0A0F8U2E7"/>
<organism evidence="3 4">
    <name type="scientific">Aspergillus ochraceoroseus</name>
    <dbReference type="NCBI Taxonomy" id="138278"/>
    <lineage>
        <taxon>Eukaryota</taxon>
        <taxon>Fungi</taxon>
        <taxon>Dikarya</taxon>
        <taxon>Ascomycota</taxon>
        <taxon>Pezizomycotina</taxon>
        <taxon>Eurotiomycetes</taxon>
        <taxon>Eurotiomycetidae</taxon>
        <taxon>Eurotiales</taxon>
        <taxon>Aspergillaceae</taxon>
        <taxon>Aspergillus</taxon>
        <taxon>Aspergillus subgen. Nidulantes</taxon>
    </lineage>
</organism>
<dbReference type="Proteomes" id="UP000034947">
    <property type="component" value="Unassembled WGS sequence"/>
</dbReference>
<evidence type="ECO:0008006" key="5">
    <source>
        <dbReference type="Google" id="ProtNLM"/>
    </source>
</evidence>
<reference evidence="3 4" key="1">
    <citation type="submission" date="2015-02" db="EMBL/GenBank/DDBJ databases">
        <title>Draft Genome Sequences of Two Closely-Related Aflatoxigenic Aspergillus Species Obtained from the Cote d'Ivoire.</title>
        <authorList>
            <person name="Moore G.G."/>
            <person name="Beltz S.B."/>
            <person name="Mack B.M."/>
        </authorList>
    </citation>
    <scope>NUCLEOTIDE SEQUENCE [LARGE SCALE GENOMIC DNA]</scope>
    <source>
        <strain evidence="3 4">SRRC1432</strain>
    </source>
</reference>
<keyword evidence="2" id="KW-0732">Signal</keyword>